<dbReference type="PROSITE" id="PS50297">
    <property type="entry name" value="ANK_REP_REGION"/>
    <property type="match status" value="4"/>
</dbReference>
<feature type="region of interest" description="Disordered" evidence="6">
    <location>
        <begin position="576"/>
        <end position="598"/>
    </location>
</feature>
<dbReference type="GO" id="GO:1990904">
    <property type="term" value="C:ribonucleoprotein complex"/>
    <property type="evidence" value="ECO:0007669"/>
    <property type="project" value="InterPro"/>
</dbReference>
<dbReference type="InterPro" id="IPR036388">
    <property type="entry name" value="WH-like_DNA-bd_sf"/>
</dbReference>
<dbReference type="PRINTS" id="PR00302">
    <property type="entry name" value="LUPUSLA"/>
</dbReference>
<evidence type="ECO:0000256" key="6">
    <source>
        <dbReference type="SAM" id="MobiDB-lite"/>
    </source>
</evidence>
<dbReference type="Gene3D" id="1.25.40.20">
    <property type="entry name" value="Ankyrin repeat-containing domain"/>
    <property type="match status" value="6"/>
</dbReference>
<dbReference type="PROSITE" id="PS50102">
    <property type="entry name" value="RRM"/>
    <property type="match status" value="1"/>
</dbReference>
<dbReference type="InterPro" id="IPR012677">
    <property type="entry name" value="Nucleotide-bd_a/b_plait_sf"/>
</dbReference>
<feature type="repeat" description="ANK" evidence="4">
    <location>
        <begin position="544"/>
        <end position="576"/>
    </location>
</feature>
<evidence type="ECO:0000256" key="2">
    <source>
        <dbReference type="ARBA" id="ARBA00022884"/>
    </source>
</evidence>
<evidence type="ECO:0000256" key="4">
    <source>
        <dbReference type="PROSITE-ProRule" id="PRU00023"/>
    </source>
</evidence>
<dbReference type="SUPFAM" id="SSF48403">
    <property type="entry name" value="Ankyrin repeat"/>
    <property type="match status" value="3"/>
</dbReference>
<dbReference type="PROSITE" id="PS50961">
    <property type="entry name" value="HTH_LA"/>
    <property type="match status" value="1"/>
</dbReference>
<dbReference type="CDD" id="cd08028">
    <property type="entry name" value="LARP_3"/>
    <property type="match status" value="1"/>
</dbReference>
<dbReference type="SMART" id="SM00360">
    <property type="entry name" value="RRM"/>
    <property type="match status" value="1"/>
</dbReference>
<dbReference type="PANTHER" id="PTHR24198">
    <property type="entry name" value="ANKYRIN REPEAT AND PROTEIN KINASE DOMAIN-CONTAINING PROTEIN"/>
    <property type="match status" value="1"/>
</dbReference>
<dbReference type="WBParaSite" id="ACRNAN_scaffold210.g7590.t1">
    <property type="protein sequence ID" value="ACRNAN_scaffold210.g7590.t1"/>
    <property type="gene ID" value="ACRNAN_scaffold210.g7590"/>
</dbReference>
<feature type="domain" description="RRM" evidence="7">
    <location>
        <begin position="119"/>
        <end position="211"/>
    </location>
</feature>
<feature type="repeat" description="ANK" evidence="4">
    <location>
        <begin position="705"/>
        <end position="737"/>
    </location>
</feature>
<keyword evidence="1" id="KW-0677">Repeat</keyword>
<evidence type="ECO:0000259" key="7">
    <source>
        <dbReference type="PROSITE" id="PS50102"/>
    </source>
</evidence>
<feature type="repeat" description="ANK" evidence="4">
    <location>
        <begin position="671"/>
        <end position="695"/>
    </location>
</feature>
<dbReference type="InterPro" id="IPR006630">
    <property type="entry name" value="La_HTH"/>
</dbReference>
<dbReference type="Pfam" id="PF00076">
    <property type="entry name" value="RRM_1"/>
    <property type="match status" value="1"/>
</dbReference>
<evidence type="ECO:0000259" key="8">
    <source>
        <dbReference type="PROSITE" id="PS50961"/>
    </source>
</evidence>
<evidence type="ECO:0000313" key="10">
    <source>
        <dbReference type="WBParaSite" id="ACRNAN_scaffold210.g7590.t1"/>
    </source>
</evidence>
<dbReference type="CDD" id="cd12291">
    <property type="entry name" value="RRM1_La"/>
    <property type="match status" value="1"/>
</dbReference>
<dbReference type="SUPFAM" id="SSF46785">
    <property type="entry name" value="Winged helix' DNA-binding domain"/>
    <property type="match status" value="1"/>
</dbReference>
<dbReference type="Pfam" id="PF12796">
    <property type="entry name" value="Ank_2"/>
    <property type="match status" value="5"/>
</dbReference>
<dbReference type="GO" id="GO:0005634">
    <property type="term" value="C:nucleus"/>
    <property type="evidence" value="ECO:0007669"/>
    <property type="project" value="InterPro"/>
</dbReference>
<dbReference type="InterPro" id="IPR002344">
    <property type="entry name" value="Lupus_La"/>
</dbReference>
<feature type="repeat" description="ANK" evidence="4">
    <location>
        <begin position="1396"/>
        <end position="1428"/>
    </location>
</feature>
<protein>
    <submittedName>
        <fullName evidence="10">Poly [ADP-ribose] polymerase</fullName>
    </submittedName>
</protein>
<feature type="compositionally biased region" description="Basic residues" evidence="6">
    <location>
        <begin position="1819"/>
        <end position="1830"/>
    </location>
</feature>
<dbReference type="GO" id="GO:0006396">
    <property type="term" value="P:RNA processing"/>
    <property type="evidence" value="ECO:0007669"/>
    <property type="project" value="InterPro"/>
</dbReference>
<accession>A0A914D9W7</accession>
<evidence type="ECO:0000256" key="3">
    <source>
        <dbReference type="ARBA" id="ARBA00023043"/>
    </source>
</evidence>
<evidence type="ECO:0000313" key="9">
    <source>
        <dbReference type="Proteomes" id="UP000887540"/>
    </source>
</evidence>
<sequence>MTEIEVKQGLKRKNVQESPAPELSQKIIEQVEYYFGDINLPRDKFLQDEIKKGDGWVALETMLKFNRLKQLTKDTYQISNALQDSPLIQVSGDMKKIRRSPEILLPEDWLEYFREIKTRTVYVKGFPVDTKLDEILEFVKPHGTVEKIVMRHVKGRPTFRGSVFVTFADKEAAQRFLNNDQVKEYNGQELLKLMQTDYWARKKLETISKKKEKKQTLPKSKTKNDRLKPRLDLQDYKENPFFTSKTISDVYVSPSVFAKWPIRSVVNKDLQELKKIINDKRFPSDGLNYGFSHYDQRCPEMLALLSGDKNLYDEYMKLSKALNSERDERLQRPTTEECLLGKMAKGRANYQKLDPATAKIERARGGREGNNALINYDCRCNNNTREKSIQLILESNPSFDMLDHAANHKDGSVIKRHELAGQIHYVVRCGHRKLAGSMIKAYAEHEFDQLHIKSLLNDEEGLGKFVPMNASKKSANHRNITPIHLAAINPSAKFLNTLIPLQSNFNDPDTDNWHTIHYAAVCEGPGPLKHLLDLNTPIILQTNRNETPLHCAARTGRVENLKVLVAALRKLKDADTNKDTTNYDDEDGEPKSKRSKYSKYQKTDIVTVQLNAKDLDGFTPLHMAVENGHIDVVKFLLSQPEINVEVQTDVVTKKKVGRRQRCLGGNNAGTKKITPLILACQKGNIEMVEVLINEGKAYIDQPDRFKRTPLSHAIIGGHFHIVNLLLKRGASLSKKPDSSGNSAAHYAAAYGWVDILDLLVQIEPNILNQPNDWHLTPLPITYLKGHLGIVEHLLNGEYAKKIDINAVDNDGCTLLMLIIKNRDIIGPSKSIKDQVEYLISKGAEASKVDSFSNSTLHYFASLNVKLKATHPDDLNPQNKTHTLENKLRLTFKEYEQTIDYLLNAGAKLDVKDGKNSIPVDLALRTGNPILTRYLFEKDPKLSLDFWKSIELGRDNRRTNVLHLLVDLPFKIHKEANVWSGVYGPMEEQYDVMPILKNIIDKVDQETLIDWLKEYDTQGHTPFHKLCQNICGFTPVGPTTGENADKAKRKNDTFVSKSLELLEILIDIYPEAILARTKPPIGKALDNQNANSYLHQQRSRSFSSSSGASLSQAEKKPILLNIFEISLNCHALDKQDKYYTYIINGKSYFNRNMLLVKLVDVAKRNGLLRDVLTQRDHMDRTPLLYCIDTNNIDSANLIIYESNEAKISHLIHNAVIRKKLVEGEVSEGQPKEIELRKSALHIALSKSLFDIAENLNLTPIDLAFTDADGANAMHYLSRLHSDKISKIFEQYKDAGVPLVADIYGRYPLHYAVNCLLGQDSADIITKPIEWLLKYDKAGINAQDEKGRTALHYAFIPIDKDEKKAQDTVQCKKIDPIAVVTLLVKEMSPESLKAVDDRGNTALHYAALRGANICVATLLRYNIDVNSTNIIGNTPLGLAVTGKHEDVTLTLIQAKADIGGKVYGEKPNLTELARNNRWVWLPKREPTPTSFESTIISLVVQNGWQGIIYMIIDLLDKSTETVLYLTSAAIGHRKYNLMQTSLRMLEKVKTGSITDTKLFTLLAKNLDELNDTQKNVIKMLFEAGIPWAEKDGTSKCIEILSKNGRFHAMTEIETLDYEFYKGKNWENMKSSSTALVILQNLIEYWSDDLSDKQRQDLKIWLSKVSGWCKGTLETVPIEFEKPAFDGMQTPMPTQSAPEKQRITALIRAVQKKNVELAKYLICEMKVNINAKDENGRTPLMHALMENVETIVYILFDPEYKFSKKGEVQQMNINDIQEEFGDSNDDDEESLSEEETIDEEMDTDEAILSGRGRSYYSLGRGRGGRGRGGRGRRLQANETPRFQFGIYSGVRSNKIPRREVDTTIELLSASGKKLPKQKTGLDLTIKDNSKANILHYLVSPNGWENVTLLQQFFKVEPNIKQLLNEINDKKETPLESAKNMKQFEIFKEMNFNSNEQIEEGLKWDAGVAPKPCSYDVDADSKQFLEIQAKKIMEKTKKRQKANKPNKYSGYAETGEIVMDGTGKLYKVETRRLRRPVGRPIVL</sequence>
<feature type="compositionally biased region" description="Low complexity" evidence="6">
    <location>
        <begin position="1805"/>
        <end position="1816"/>
    </location>
</feature>
<dbReference type="InterPro" id="IPR036770">
    <property type="entry name" value="Ankyrin_rpt-contain_sf"/>
</dbReference>
<dbReference type="Pfam" id="PF00023">
    <property type="entry name" value="Ank"/>
    <property type="match status" value="1"/>
</dbReference>
<dbReference type="Proteomes" id="UP000887540">
    <property type="component" value="Unplaced"/>
</dbReference>
<feature type="repeat" description="ANK" evidence="4">
    <location>
        <begin position="616"/>
        <end position="638"/>
    </location>
</feature>
<organism evidence="9 10">
    <name type="scientific">Acrobeloides nanus</name>
    <dbReference type="NCBI Taxonomy" id="290746"/>
    <lineage>
        <taxon>Eukaryota</taxon>
        <taxon>Metazoa</taxon>
        <taxon>Ecdysozoa</taxon>
        <taxon>Nematoda</taxon>
        <taxon>Chromadorea</taxon>
        <taxon>Rhabditida</taxon>
        <taxon>Tylenchina</taxon>
        <taxon>Cephalobomorpha</taxon>
        <taxon>Cephaloboidea</taxon>
        <taxon>Cephalobidae</taxon>
        <taxon>Acrobeloides</taxon>
    </lineage>
</organism>
<dbReference type="InterPro" id="IPR000504">
    <property type="entry name" value="RRM_dom"/>
</dbReference>
<dbReference type="SUPFAM" id="SSF54928">
    <property type="entry name" value="RNA-binding domain, RBD"/>
    <property type="match status" value="1"/>
</dbReference>
<dbReference type="InterPro" id="IPR036390">
    <property type="entry name" value="WH_DNA-bd_sf"/>
</dbReference>
<keyword evidence="9" id="KW-1185">Reference proteome</keyword>
<dbReference type="PRINTS" id="PR01415">
    <property type="entry name" value="ANKYRIN"/>
</dbReference>
<keyword evidence="3 4" id="KW-0040">ANK repeat</keyword>
<proteinExistence type="predicted"/>
<reference evidence="10" key="1">
    <citation type="submission" date="2022-11" db="UniProtKB">
        <authorList>
            <consortium name="WormBaseParasite"/>
        </authorList>
    </citation>
    <scope>IDENTIFICATION</scope>
</reference>
<evidence type="ECO:0000256" key="5">
    <source>
        <dbReference type="PROSITE-ProRule" id="PRU00332"/>
    </source>
</evidence>
<dbReference type="InterPro" id="IPR035979">
    <property type="entry name" value="RBD_domain_sf"/>
</dbReference>
<dbReference type="Gene3D" id="1.10.10.10">
    <property type="entry name" value="Winged helix-like DNA-binding domain superfamily/Winged helix DNA-binding domain"/>
    <property type="match status" value="1"/>
</dbReference>
<dbReference type="SMART" id="SM00715">
    <property type="entry name" value="LA"/>
    <property type="match status" value="1"/>
</dbReference>
<feature type="region of interest" description="Disordered" evidence="6">
    <location>
        <begin position="1775"/>
        <end position="1831"/>
    </location>
</feature>
<evidence type="ECO:0000256" key="1">
    <source>
        <dbReference type="ARBA" id="ARBA00022737"/>
    </source>
</evidence>
<dbReference type="SMART" id="SM00248">
    <property type="entry name" value="ANK"/>
    <property type="match status" value="16"/>
</dbReference>
<dbReference type="InterPro" id="IPR002110">
    <property type="entry name" value="Ankyrin_rpt"/>
</dbReference>
<dbReference type="Pfam" id="PF05383">
    <property type="entry name" value="La"/>
    <property type="match status" value="1"/>
</dbReference>
<feature type="compositionally biased region" description="Acidic residues" evidence="6">
    <location>
        <begin position="1775"/>
        <end position="1802"/>
    </location>
</feature>
<dbReference type="Gene3D" id="3.30.70.330">
    <property type="match status" value="1"/>
</dbReference>
<dbReference type="PANTHER" id="PTHR24198:SF165">
    <property type="entry name" value="ANKYRIN REPEAT-CONTAINING PROTEIN-RELATED"/>
    <property type="match status" value="1"/>
</dbReference>
<keyword evidence="2 5" id="KW-0694">RNA-binding</keyword>
<dbReference type="GO" id="GO:0003723">
    <property type="term" value="F:RNA binding"/>
    <property type="evidence" value="ECO:0007669"/>
    <property type="project" value="UniProtKB-UniRule"/>
</dbReference>
<dbReference type="PROSITE" id="PS50088">
    <property type="entry name" value="ANK_REPEAT"/>
    <property type="match status" value="5"/>
</dbReference>
<name>A0A914D9W7_9BILA</name>
<feature type="domain" description="HTH La-type RNA-binding" evidence="8">
    <location>
        <begin position="17"/>
        <end position="107"/>
    </location>
</feature>